<feature type="binding site" evidence="9">
    <location>
        <position position="159"/>
    </location>
    <ligand>
        <name>Zn(2+)</name>
        <dbReference type="ChEBI" id="CHEBI:29105"/>
        <note>catalytic</note>
    </ligand>
</feature>
<dbReference type="GO" id="GO:0008270">
    <property type="term" value="F:zinc ion binding"/>
    <property type="evidence" value="ECO:0007669"/>
    <property type="project" value="UniProtKB-UniRule"/>
</dbReference>
<comment type="catalytic activity">
    <reaction evidence="1 9 10">
        <text>D-alanyl-D-alanine + H2O = 2 D-alanine</text>
        <dbReference type="Rhea" id="RHEA:20661"/>
        <dbReference type="ChEBI" id="CHEBI:15377"/>
        <dbReference type="ChEBI" id="CHEBI:57416"/>
        <dbReference type="ChEBI" id="CHEBI:57822"/>
        <dbReference type="EC" id="3.4.13.22"/>
    </reaction>
</comment>
<comment type="similarity">
    <text evidence="9 10">Belongs to the peptidase M15D family.</text>
</comment>
<dbReference type="Pfam" id="PF01427">
    <property type="entry name" value="Peptidase_M15"/>
    <property type="match status" value="1"/>
</dbReference>
<dbReference type="GO" id="GO:0006508">
    <property type="term" value="P:proteolysis"/>
    <property type="evidence" value="ECO:0007669"/>
    <property type="project" value="UniProtKB-KW"/>
</dbReference>
<keyword evidence="5 9" id="KW-0862">Zinc</keyword>
<keyword evidence="11" id="KW-0732">Signal</keyword>
<dbReference type="PIRSF" id="PIRSF026671">
    <property type="entry name" value="AA_dipeptidase"/>
    <property type="match status" value="1"/>
</dbReference>
<dbReference type="STRING" id="553175.POREN0001_0294"/>
<dbReference type="InterPro" id="IPR009045">
    <property type="entry name" value="Zn_M74/Hedgehog-like"/>
</dbReference>
<evidence type="ECO:0000256" key="7">
    <source>
        <dbReference type="ARBA" id="ARBA00023049"/>
    </source>
</evidence>
<feature type="site" description="Transition state stabilizer" evidence="9">
    <location>
        <position position="122"/>
    </location>
</feature>
<dbReference type="eggNOG" id="COG2173">
    <property type="taxonomic scope" value="Bacteria"/>
</dbReference>
<protein>
    <recommendedName>
        <fullName evidence="9 10">D-alanyl-D-alanine dipeptidase</fullName>
        <shortName evidence="9 10">D-Ala-D-Ala dipeptidase</shortName>
        <ecNumber evidence="9 10">3.4.13.22</ecNumber>
    </recommendedName>
</protein>
<dbReference type="AlphaFoldDB" id="C3JAQ6"/>
<dbReference type="GO" id="GO:0008237">
    <property type="term" value="F:metallopeptidase activity"/>
    <property type="evidence" value="ECO:0007669"/>
    <property type="project" value="UniProtKB-KW"/>
</dbReference>
<keyword evidence="6 9" id="KW-0224">Dipeptidase</keyword>
<name>C3JAQ6_POREA</name>
<feature type="binding site" evidence="9">
    <location>
        <position position="152"/>
    </location>
    <ligand>
        <name>Zn(2+)</name>
        <dbReference type="ChEBI" id="CHEBI:29105"/>
        <note>catalytic</note>
    </ligand>
</feature>
<evidence type="ECO:0000256" key="10">
    <source>
        <dbReference type="PIRNR" id="PIRNR026671"/>
    </source>
</evidence>
<comment type="function">
    <text evidence="9 10">Catalyzes hydrolysis of the D-alanyl-D-alanine dipeptide.</text>
</comment>
<keyword evidence="2 9" id="KW-0645">Protease</keyword>
<evidence type="ECO:0000256" key="9">
    <source>
        <dbReference type="HAMAP-Rule" id="MF_01924"/>
    </source>
</evidence>
<feature type="active site" description="Proton donor/acceptor" evidence="9">
    <location>
        <position position="223"/>
    </location>
</feature>
<dbReference type="Proteomes" id="UP000004295">
    <property type="component" value="Unassembled WGS sequence"/>
</dbReference>
<evidence type="ECO:0000256" key="11">
    <source>
        <dbReference type="SAM" id="SignalP"/>
    </source>
</evidence>
<keyword evidence="8 10" id="KW-0961">Cell wall biogenesis/degradation</keyword>
<dbReference type="SUPFAM" id="SSF55166">
    <property type="entry name" value="Hedgehog/DD-peptidase"/>
    <property type="match status" value="1"/>
</dbReference>
<reference evidence="12 13" key="1">
    <citation type="submission" date="2009-04" db="EMBL/GenBank/DDBJ databases">
        <authorList>
            <person name="Sebastian Y."/>
            <person name="Madupu R."/>
            <person name="Durkin A.S."/>
            <person name="Torralba M."/>
            <person name="Methe B."/>
            <person name="Sutton G.G."/>
            <person name="Strausberg R.L."/>
            <person name="Nelson K.E."/>
        </authorList>
    </citation>
    <scope>NUCLEOTIDE SEQUENCE [LARGE SCALE GENOMIC DNA]</scope>
    <source>
        <strain evidence="13">ATCC 35406 / BCRC 14492 / JCM 8526 / NCTC 13058 / HG 370</strain>
    </source>
</reference>
<evidence type="ECO:0000256" key="8">
    <source>
        <dbReference type="ARBA" id="ARBA00023316"/>
    </source>
</evidence>
<keyword evidence="7 9" id="KW-0482">Metalloprotease</keyword>
<evidence type="ECO:0000256" key="4">
    <source>
        <dbReference type="ARBA" id="ARBA00022801"/>
    </source>
</evidence>
<evidence type="ECO:0000313" key="13">
    <source>
        <dbReference type="Proteomes" id="UP000004295"/>
    </source>
</evidence>
<accession>C3JAQ6</accession>
<organism evidence="12 13">
    <name type="scientific">Porphyromonas endodontalis (strain ATCC 35406 / DSM 24491 / JCM 8526 / CCUG 16442 / BCRC 14492 / NCTC 13058 / HG 370)</name>
    <name type="common">Bacteroides endodontalis</name>
    <dbReference type="NCBI Taxonomy" id="553175"/>
    <lineage>
        <taxon>Bacteria</taxon>
        <taxon>Pseudomonadati</taxon>
        <taxon>Bacteroidota</taxon>
        <taxon>Bacteroidia</taxon>
        <taxon>Bacteroidales</taxon>
        <taxon>Porphyromonadaceae</taxon>
        <taxon>Porphyromonas</taxon>
    </lineage>
</organism>
<keyword evidence="13" id="KW-1185">Reference proteome</keyword>
<keyword evidence="4 9" id="KW-0378">Hydrolase</keyword>
<feature type="signal peptide" evidence="11">
    <location>
        <begin position="1"/>
        <end position="27"/>
    </location>
</feature>
<dbReference type="Gene3D" id="3.30.1380.10">
    <property type="match status" value="1"/>
</dbReference>
<comment type="caution">
    <text evidence="12">The sequence shown here is derived from an EMBL/GenBank/DDBJ whole genome shotgun (WGS) entry which is preliminary data.</text>
</comment>
<comment type="cofactor">
    <cofactor evidence="9">
        <name>Zn(2+)</name>
        <dbReference type="ChEBI" id="CHEBI:29105"/>
    </cofactor>
    <text evidence="9">Binds 1 zinc ion per subunit.</text>
</comment>
<keyword evidence="3 9" id="KW-0479">Metal-binding</keyword>
<dbReference type="EMBL" id="ACNN01000020">
    <property type="protein sequence ID" value="EEN82624.1"/>
    <property type="molecule type" value="Genomic_DNA"/>
</dbReference>
<dbReference type="GO" id="GO:0071555">
    <property type="term" value="P:cell wall organization"/>
    <property type="evidence" value="ECO:0007669"/>
    <property type="project" value="UniProtKB-KW"/>
</dbReference>
<evidence type="ECO:0000256" key="1">
    <source>
        <dbReference type="ARBA" id="ARBA00001362"/>
    </source>
</evidence>
<feature type="chain" id="PRO_5002928014" description="D-alanyl-D-alanine dipeptidase" evidence="11">
    <location>
        <begin position="28"/>
        <end position="245"/>
    </location>
</feature>
<dbReference type="GO" id="GO:0160237">
    <property type="term" value="F:D-Ala-D-Ala dipeptidase activity"/>
    <property type="evidence" value="ECO:0007669"/>
    <property type="project" value="UniProtKB-EC"/>
</dbReference>
<gene>
    <name evidence="12" type="primary">ddpX</name>
    <name evidence="12" type="ORF">POREN0001_0294</name>
</gene>
<evidence type="ECO:0000256" key="2">
    <source>
        <dbReference type="ARBA" id="ARBA00022670"/>
    </source>
</evidence>
<dbReference type="HAMAP" id="MF_01924">
    <property type="entry name" value="A_A_dipeptidase"/>
    <property type="match status" value="1"/>
</dbReference>
<sequence>MGFSFYASMKHKILTLLLSLVCVAHSAALPLLKVRTQSSQEDKGTIDRKMEAAGLVNVCNLAPEIQLDLRYATTQNFTKQQLYKGLSRAYFQPKFAQRIAEAQCLLSKEHPGYHFVIFDASRPISVQRTMYAVVRDTPLKVYVANGARGGRHNYGVAVDLSIADAEGTLLDMGTDFDFFGEEAHTDQEARLVKEGKITKEAQRNRQLLRSVMDRVGLRCYTREWWHFQEKIDMPEVRKRYKLLDF</sequence>
<dbReference type="PANTHER" id="PTHR43126:SF2">
    <property type="entry name" value="D-ALANYL-D-ALANINE DIPEPTIDASE"/>
    <property type="match status" value="1"/>
</dbReference>
<dbReference type="PANTHER" id="PTHR43126">
    <property type="entry name" value="D-ALANYL-D-ALANINE DIPEPTIDASE"/>
    <property type="match status" value="1"/>
</dbReference>
<evidence type="ECO:0000256" key="6">
    <source>
        <dbReference type="ARBA" id="ARBA00022997"/>
    </source>
</evidence>
<feature type="binding site" evidence="9">
    <location>
        <position position="226"/>
    </location>
    <ligand>
        <name>Zn(2+)</name>
        <dbReference type="ChEBI" id="CHEBI:29105"/>
        <note>catalytic</note>
    </ligand>
</feature>
<dbReference type="InterPro" id="IPR000755">
    <property type="entry name" value="A_A_dipeptidase"/>
</dbReference>
<dbReference type="EC" id="3.4.13.22" evidence="9 10"/>
<dbReference type="CDD" id="cd14840">
    <property type="entry name" value="D-Ala-D-Ala_dipeptidase_Aad"/>
    <property type="match status" value="1"/>
</dbReference>
<evidence type="ECO:0000313" key="12">
    <source>
        <dbReference type="EMBL" id="EEN82624.1"/>
    </source>
</evidence>
<proteinExistence type="inferred from homology"/>
<evidence type="ECO:0000256" key="3">
    <source>
        <dbReference type="ARBA" id="ARBA00022723"/>
    </source>
</evidence>
<evidence type="ECO:0000256" key="5">
    <source>
        <dbReference type="ARBA" id="ARBA00022833"/>
    </source>
</evidence>